<name>A0AAQ3KP93_9LILI</name>
<evidence type="ECO:0000313" key="1">
    <source>
        <dbReference type="EMBL" id="WOL10553.1"/>
    </source>
</evidence>
<reference evidence="1 2" key="1">
    <citation type="submission" date="2023-10" db="EMBL/GenBank/DDBJ databases">
        <title>Chromosome-scale genome assembly provides insights into flower coloration mechanisms of Canna indica.</title>
        <authorList>
            <person name="Li C."/>
        </authorList>
    </citation>
    <scope>NUCLEOTIDE SEQUENCE [LARGE SCALE GENOMIC DNA]</scope>
    <source>
        <tissue evidence="1">Flower</tissue>
    </source>
</reference>
<evidence type="ECO:0000313" key="2">
    <source>
        <dbReference type="Proteomes" id="UP001327560"/>
    </source>
</evidence>
<proteinExistence type="predicted"/>
<dbReference type="Proteomes" id="UP001327560">
    <property type="component" value="Chromosome 6"/>
</dbReference>
<gene>
    <name evidence="1" type="ORF">Cni_G19311</name>
</gene>
<dbReference type="EMBL" id="CP136895">
    <property type="protein sequence ID" value="WOL10553.1"/>
    <property type="molecule type" value="Genomic_DNA"/>
</dbReference>
<accession>A0AAQ3KP93</accession>
<keyword evidence="2" id="KW-1185">Reference proteome</keyword>
<organism evidence="1 2">
    <name type="scientific">Canna indica</name>
    <name type="common">Indian-shot</name>
    <dbReference type="NCBI Taxonomy" id="4628"/>
    <lineage>
        <taxon>Eukaryota</taxon>
        <taxon>Viridiplantae</taxon>
        <taxon>Streptophyta</taxon>
        <taxon>Embryophyta</taxon>
        <taxon>Tracheophyta</taxon>
        <taxon>Spermatophyta</taxon>
        <taxon>Magnoliopsida</taxon>
        <taxon>Liliopsida</taxon>
        <taxon>Zingiberales</taxon>
        <taxon>Cannaceae</taxon>
        <taxon>Canna</taxon>
    </lineage>
</organism>
<sequence>MNGKKQEFISFPAVSVHHQKLITEKESIEEEGSKSHQEEGWVVCRVFKKKVAAMRIVNEQDTSNCWYTEPQIEMPSYQQHYHNLIACKPELEMSYHLPHDSFLHLPQLESPKFPAYSSNSSQEHPNKHLHQVITASINPEKADDLSAMEQVADWRILDKFVVNQLSQYGDICKDFNCLDSTTDHVQVSDKYEAAGDYASTSSSFELWK</sequence>
<dbReference type="AlphaFoldDB" id="A0AAQ3KP93"/>
<protein>
    <submittedName>
        <fullName evidence="1">Vascular related NAC-domain protein 3</fullName>
    </submittedName>
</protein>